<accession>A0ABQ2GJL2</accession>
<feature type="domain" description="Amidohydrolase-related" evidence="7">
    <location>
        <begin position="78"/>
        <end position="404"/>
    </location>
</feature>
<evidence type="ECO:0000256" key="4">
    <source>
        <dbReference type="ARBA" id="ARBA00023277"/>
    </source>
</evidence>
<dbReference type="RefSeq" id="WP_188900722.1">
    <property type="nucleotide sequence ID" value="NZ_BMOM01000002.1"/>
</dbReference>
<evidence type="ECO:0000259" key="7">
    <source>
        <dbReference type="Pfam" id="PF01979"/>
    </source>
</evidence>
<dbReference type="Proteomes" id="UP000661918">
    <property type="component" value="Unassembled WGS sequence"/>
</dbReference>
<dbReference type="Gene3D" id="3.20.20.140">
    <property type="entry name" value="Metal-dependent hydrolases"/>
    <property type="match status" value="1"/>
</dbReference>
<dbReference type="InterPro" id="IPR006680">
    <property type="entry name" value="Amidohydro-rel"/>
</dbReference>
<keyword evidence="3 5" id="KW-0378">Hydrolase</keyword>
<keyword evidence="4 5" id="KW-0119">Carbohydrate metabolism</keyword>
<evidence type="ECO:0000256" key="3">
    <source>
        <dbReference type="ARBA" id="ARBA00022801"/>
    </source>
</evidence>
<dbReference type="InterPro" id="IPR003764">
    <property type="entry name" value="GlcNAc_6-P_deAcase"/>
</dbReference>
<dbReference type="EMBL" id="BMOM01000002">
    <property type="protein sequence ID" value="GGL98356.1"/>
    <property type="molecule type" value="Genomic_DNA"/>
</dbReference>
<evidence type="ECO:0000256" key="1">
    <source>
        <dbReference type="ARBA" id="ARBA00010716"/>
    </source>
</evidence>
<dbReference type="PANTHER" id="PTHR11113">
    <property type="entry name" value="N-ACETYLGLUCOSAMINE-6-PHOSPHATE DEACETYLASE"/>
    <property type="match status" value="1"/>
</dbReference>
<sequence length="413" mass="42254">MTTGAVFSSVRRAASGSRPFRSDPPAVPGREGRRPPAPRTLAGQVLLPSGAWLAGRVAFTDRIDHITPDPEAPTDRLILPGFIDAHVHGGGGADTMDGAAAVRRVARFHALHGTTTLLPTTITHPWDAVIGALRGVREIMDEGVPGGADVPGAHLEGPFISPGRLGAQPACPLSPLPHLIAEVIALGVVRAVTLAPELPGALDAALALAAQGVRIGIGHTRADAPTVTAFLQALQAAGATSCATHLFNAMGGIEGRTPGVPGALLADPHAFMEIILDGIHVDPTAFLLARAAAPERVTLVSDAMRATGLGDGESELGGQTVMVRGGRATLADGTIAGSVLTLDVALRNAVQAGVPLPEASRMLSAVPARSLGLSDRGVLEPQRRADMVVLDADLGVRAVYVGGRPMPLPECHA</sequence>
<dbReference type="PIRSF" id="PIRSF038994">
    <property type="entry name" value="NagA"/>
    <property type="match status" value="1"/>
</dbReference>
<name>A0ABQ2GJL2_9DEIO</name>
<protein>
    <submittedName>
        <fullName evidence="8">N-acetylglucosamine-6-phosphate deacetylase</fullName>
    </submittedName>
</protein>
<evidence type="ECO:0000313" key="9">
    <source>
        <dbReference type="Proteomes" id="UP000661918"/>
    </source>
</evidence>
<feature type="region of interest" description="Disordered" evidence="6">
    <location>
        <begin position="1"/>
        <end position="41"/>
    </location>
</feature>
<evidence type="ECO:0000313" key="8">
    <source>
        <dbReference type="EMBL" id="GGL98356.1"/>
    </source>
</evidence>
<comment type="caution">
    <text evidence="8">The sequence shown here is derived from an EMBL/GenBank/DDBJ whole genome shotgun (WGS) entry which is preliminary data.</text>
</comment>
<proteinExistence type="inferred from homology"/>
<dbReference type="InterPro" id="IPR011059">
    <property type="entry name" value="Metal-dep_hydrolase_composite"/>
</dbReference>
<dbReference type="PANTHER" id="PTHR11113:SF14">
    <property type="entry name" value="N-ACETYLGLUCOSAMINE-6-PHOSPHATE DEACETYLASE"/>
    <property type="match status" value="1"/>
</dbReference>
<evidence type="ECO:0000256" key="5">
    <source>
        <dbReference type="PIRNR" id="PIRNR038994"/>
    </source>
</evidence>
<dbReference type="SUPFAM" id="SSF51338">
    <property type="entry name" value="Composite domain of metallo-dependent hydrolases"/>
    <property type="match status" value="1"/>
</dbReference>
<dbReference type="Gene3D" id="2.30.40.10">
    <property type="entry name" value="Urease, subunit C, domain 1"/>
    <property type="match status" value="1"/>
</dbReference>
<organism evidence="8 9">
    <name type="scientific">Deinococcus aerophilus</name>
    <dbReference type="NCBI Taxonomy" id="522488"/>
    <lineage>
        <taxon>Bacteria</taxon>
        <taxon>Thermotogati</taxon>
        <taxon>Deinococcota</taxon>
        <taxon>Deinococci</taxon>
        <taxon>Deinococcales</taxon>
        <taxon>Deinococcaceae</taxon>
        <taxon>Deinococcus</taxon>
    </lineage>
</organism>
<keyword evidence="9" id="KW-1185">Reference proteome</keyword>
<evidence type="ECO:0000256" key="2">
    <source>
        <dbReference type="ARBA" id="ARBA00022723"/>
    </source>
</evidence>
<dbReference type="SUPFAM" id="SSF51556">
    <property type="entry name" value="Metallo-dependent hydrolases"/>
    <property type="match status" value="1"/>
</dbReference>
<dbReference type="Pfam" id="PF01979">
    <property type="entry name" value="Amidohydro_1"/>
    <property type="match status" value="1"/>
</dbReference>
<keyword evidence="2" id="KW-0479">Metal-binding</keyword>
<reference evidence="9" key="1">
    <citation type="journal article" date="2019" name="Int. J. Syst. Evol. Microbiol.">
        <title>The Global Catalogue of Microorganisms (GCM) 10K type strain sequencing project: providing services to taxonomists for standard genome sequencing and annotation.</title>
        <authorList>
            <consortium name="The Broad Institute Genomics Platform"/>
            <consortium name="The Broad Institute Genome Sequencing Center for Infectious Disease"/>
            <person name="Wu L."/>
            <person name="Ma J."/>
        </authorList>
    </citation>
    <scope>NUCLEOTIDE SEQUENCE [LARGE SCALE GENOMIC DNA]</scope>
    <source>
        <strain evidence="9">JCM 15443</strain>
    </source>
</reference>
<evidence type="ECO:0000256" key="6">
    <source>
        <dbReference type="SAM" id="MobiDB-lite"/>
    </source>
</evidence>
<gene>
    <name evidence="8" type="ORF">GCM10010841_03400</name>
</gene>
<comment type="similarity">
    <text evidence="1 5">Belongs to the metallo-dependent hydrolases superfamily. NagA family.</text>
</comment>
<dbReference type="InterPro" id="IPR032466">
    <property type="entry name" value="Metal_Hydrolase"/>
</dbReference>